<dbReference type="eggNOG" id="COG0582">
    <property type="taxonomic scope" value="Bacteria"/>
</dbReference>
<accession>V4REH3</accession>
<dbReference type="PATRIC" id="fig|1121022.4.peg.2775"/>
<protein>
    <submittedName>
        <fullName evidence="1">Uncharacterized protein</fullName>
    </submittedName>
</protein>
<name>V4REH3_9CAUL</name>
<gene>
    <name evidence="1" type="ORF">ABENE_13655</name>
</gene>
<proteinExistence type="predicted"/>
<evidence type="ECO:0000313" key="1">
    <source>
        <dbReference type="EMBL" id="ESQ89783.1"/>
    </source>
</evidence>
<organism evidence="1 2">
    <name type="scientific">Asticcacaulis benevestitus DSM 16100 = ATCC BAA-896</name>
    <dbReference type="NCBI Taxonomy" id="1121022"/>
    <lineage>
        <taxon>Bacteria</taxon>
        <taxon>Pseudomonadati</taxon>
        <taxon>Pseudomonadota</taxon>
        <taxon>Alphaproteobacteria</taxon>
        <taxon>Caulobacterales</taxon>
        <taxon>Caulobacteraceae</taxon>
        <taxon>Asticcacaulis</taxon>
    </lineage>
</organism>
<reference evidence="1 2" key="1">
    <citation type="journal article" date="2014" name="Nature">
        <title>Sequential evolution of bacterial morphology by co-option of a developmental regulator.</title>
        <authorList>
            <person name="Jiang C."/>
            <person name="Brown P.J."/>
            <person name="Ducret A."/>
            <person name="Brun Y.V."/>
        </authorList>
    </citation>
    <scope>NUCLEOTIDE SEQUENCE [LARGE SCALE GENOMIC DNA]</scope>
    <source>
        <strain evidence="1 2">DSM 16100</strain>
    </source>
</reference>
<sequence>MKVGIENVVPLSRQSKAILLAIRVITGEEKYEFPSIRTGERPMSENAINVAIRLLGYRSWKRPGLSVDNLILKANPGLADMQH</sequence>
<keyword evidence="2" id="KW-1185">Reference proteome</keyword>
<dbReference type="Proteomes" id="UP000017837">
    <property type="component" value="Unassembled WGS sequence"/>
</dbReference>
<comment type="caution">
    <text evidence="1">The sequence shown here is derived from an EMBL/GenBank/DDBJ whole genome shotgun (WGS) entry which is preliminary data.</text>
</comment>
<evidence type="ECO:0000313" key="2">
    <source>
        <dbReference type="Proteomes" id="UP000017837"/>
    </source>
</evidence>
<dbReference type="STRING" id="1121022.GCA_000376105_01917"/>
<dbReference type="AlphaFoldDB" id="V4REH3"/>
<dbReference type="EMBL" id="AWGB01000028">
    <property type="protein sequence ID" value="ESQ89783.1"/>
    <property type="molecule type" value="Genomic_DNA"/>
</dbReference>